<reference evidence="2" key="1">
    <citation type="submission" date="2024-07" db="EMBL/GenBank/DDBJ databases">
        <authorList>
            <person name="Yu S.T."/>
        </authorList>
    </citation>
    <scope>NUCLEOTIDE SEQUENCE</scope>
    <source>
        <strain evidence="2">R11</strain>
    </source>
</reference>
<dbReference type="PANTHER" id="PTHR46082">
    <property type="entry name" value="ATP/GTP-BINDING PROTEIN-RELATED"/>
    <property type="match status" value="1"/>
</dbReference>
<protein>
    <submittedName>
        <fullName evidence="2">Tetratricopeptide repeat protein</fullName>
    </submittedName>
</protein>
<accession>A0AB39NBB6</accession>
<evidence type="ECO:0000313" key="2">
    <source>
        <dbReference type="EMBL" id="XDQ14688.1"/>
    </source>
</evidence>
<dbReference type="RefSeq" id="WP_369274648.1">
    <property type="nucleotide sequence ID" value="NZ_CP163432.1"/>
</dbReference>
<dbReference type="AlphaFoldDB" id="A0AB39NBB6"/>
<dbReference type="InterPro" id="IPR011990">
    <property type="entry name" value="TPR-like_helical_dom_sf"/>
</dbReference>
<dbReference type="Gene3D" id="1.25.40.10">
    <property type="entry name" value="Tetratricopeptide repeat domain"/>
    <property type="match status" value="1"/>
</dbReference>
<feature type="region of interest" description="Disordered" evidence="1">
    <location>
        <begin position="126"/>
        <end position="148"/>
    </location>
</feature>
<evidence type="ECO:0000256" key="1">
    <source>
        <dbReference type="SAM" id="MobiDB-lite"/>
    </source>
</evidence>
<organism evidence="2">
    <name type="scientific">Streptomyces sp. R11</name>
    <dbReference type="NCBI Taxonomy" id="3238625"/>
    <lineage>
        <taxon>Bacteria</taxon>
        <taxon>Bacillati</taxon>
        <taxon>Actinomycetota</taxon>
        <taxon>Actinomycetes</taxon>
        <taxon>Kitasatosporales</taxon>
        <taxon>Streptomycetaceae</taxon>
        <taxon>Streptomyces</taxon>
    </lineage>
</organism>
<dbReference type="SUPFAM" id="SSF48452">
    <property type="entry name" value="TPR-like"/>
    <property type="match status" value="1"/>
</dbReference>
<proteinExistence type="predicted"/>
<dbReference type="InterPro" id="IPR053137">
    <property type="entry name" value="NLR-like"/>
</dbReference>
<sequence>MCRETAPSGWLSSAPRWPRRSSVGRPRGCDRRRRRPDALGERHPYTRACAVNLANVLAELNELRQAEDLERMAVAGFQPTLGHEHPDTIVSRAKLGVTLRALGRIPESDQLQESTHAQFVRLLGENHPHTVSVREGKRIPRDPEPTAV</sequence>
<gene>
    <name evidence="2" type="ORF">AB5J55_36115</name>
</gene>
<feature type="region of interest" description="Disordered" evidence="1">
    <location>
        <begin position="1"/>
        <end position="42"/>
    </location>
</feature>
<dbReference type="EMBL" id="CP163432">
    <property type="protein sequence ID" value="XDQ14688.1"/>
    <property type="molecule type" value="Genomic_DNA"/>
</dbReference>
<dbReference type="Pfam" id="PF13374">
    <property type="entry name" value="TPR_10"/>
    <property type="match status" value="2"/>
</dbReference>
<dbReference type="PANTHER" id="PTHR46082:SF6">
    <property type="entry name" value="AAA+ ATPASE DOMAIN-CONTAINING PROTEIN-RELATED"/>
    <property type="match status" value="1"/>
</dbReference>
<name>A0AB39NBB6_9ACTN</name>